<dbReference type="RefSeq" id="WP_134260139.1">
    <property type="nucleotide sequence ID" value="NZ_LDIM01000013.1"/>
</dbReference>
<dbReference type="AlphaFoldDB" id="A0A4Y7WG69"/>
<gene>
    <name evidence="1" type="ORF">E2L03_19125</name>
</gene>
<reference evidence="1 2" key="1">
    <citation type="submission" date="2019-03" db="EMBL/GenBank/DDBJ databases">
        <authorList>
            <person name="Liu G."/>
        </authorList>
    </citation>
    <scope>NUCLEOTIDE SEQUENCE [LARGE SCALE GENOMIC DNA]</scope>
    <source>
        <strain evidence="1 2">DSM 19099</strain>
    </source>
</reference>
<proteinExistence type="predicted"/>
<evidence type="ECO:0000313" key="2">
    <source>
        <dbReference type="Proteomes" id="UP000298210"/>
    </source>
</evidence>
<dbReference type="Proteomes" id="UP000298210">
    <property type="component" value="Unassembled WGS sequence"/>
</dbReference>
<comment type="caution">
    <text evidence="1">The sequence shown here is derived from an EMBL/GenBank/DDBJ whole genome shotgun (WGS) entry which is preliminary data.</text>
</comment>
<dbReference type="EMBL" id="SNUX01000004">
    <property type="protein sequence ID" value="TES46784.1"/>
    <property type="molecule type" value="Genomic_DNA"/>
</dbReference>
<protein>
    <submittedName>
        <fullName evidence="1">Uncharacterized protein</fullName>
    </submittedName>
</protein>
<evidence type="ECO:0000313" key="1">
    <source>
        <dbReference type="EMBL" id="TES46784.1"/>
    </source>
</evidence>
<accession>A0A4Y7WG69</accession>
<organism evidence="1 2">
    <name type="scientific">Shouchella lehensis</name>
    <dbReference type="NCBI Taxonomy" id="300825"/>
    <lineage>
        <taxon>Bacteria</taxon>
        <taxon>Bacillati</taxon>
        <taxon>Bacillota</taxon>
        <taxon>Bacilli</taxon>
        <taxon>Bacillales</taxon>
        <taxon>Bacillaceae</taxon>
        <taxon>Shouchella</taxon>
    </lineage>
</organism>
<sequence length="102" mass="11837">MSNQKQLEEVQEELANINTKPIDLMALHHLIKNIDEILEKVSGEKKKELLRMIVEQIEITPTAEKRNHGRQKGREVTNIKLYFDFTPEAEKKLKGLLLKMAS</sequence>
<name>A0A4Y7WG69_9BACI</name>